<dbReference type="EMBL" id="BAABFT010000003">
    <property type="protein sequence ID" value="GAA4316328.1"/>
    <property type="molecule type" value="Genomic_DNA"/>
</dbReference>
<evidence type="ECO:0000313" key="1">
    <source>
        <dbReference type="EMBL" id="GAA4316328.1"/>
    </source>
</evidence>
<organism evidence="1 2">
    <name type="scientific">Mucilaginibacter gynuensis</name>
    <dbReference type="NCBI Taxonomy" id="1302236"/>
    <lineage>
        <taxon>Bacteria</taxon>
        <taxon>Pseudomonadati</taxon>
        <taxon>Bacteroidota</taxon>
        <taxon>Sphingobacteriia</taxon>
        <taxon>Sphingobacteriales</taxon>
        <taxon>Sphingobacteriaceae</taxon>
        <taxon>Mucilaginibacter</taxon>
    </lineage>
</organism>
<keyword evidence="2" id="KW-1185">Reference proteome</keyword>
<dbReference type="InterPro" id="IPR010287">
    <property type="entry name" value="DUF892_YciF-like"/>
</dbReference>
<evidence type="ECO:0000313" key="2">
    <source>
        <dbReference type="Proteomes" id="UP001500582"/>
    </source>
</evidence>
<evidence type="ECO:0008006" key="3">
    <source>
        <dbReference type="Google" id="ProtNLM"/>
    </source>
</evidence>
<dbReference type="InterPro" id="IPR012347">
    <property type="entry name" value="Ferritin-like"/>
</dbReference>
<sequence>MVFLKQGSQPRVVKLFIITSLTFTQKTGMSPKTSDPQFVKQVFLHHLNRLYFGKQYISKTIGSLIELASFNSLKLALQEFGDDINSQIKRMAVIYELIEETPSDANCNPIKAIVKDKFCLDDAQPVSVLLDTDVLLYVQMLEHINIISCRMLKALSVQLDDKEIEQLLIECFDESIDNDQLFLLITKEYINLD</sequence>
<dbReference type="Pfam" id="PF05974">
    <property type="entry name" value="DUF892"/>
    <property type="match status" value="1"/>
</dbReference>
<proteinExistence type="predicted"/>
<dbReference type="InterPro" id="IPR047114">
    <property type="entry name" value="YciF"/>
</dbReference>
<dbReference type="PANTHER" id="PTHR30565:SF9">
    <property type="entry name" value="PROTEIN YCIF"/>
    <property type="match status" value="1"/>
</dbReference>
<dbReference type="Proteomes" id="UP001500582">
    <property type="component" value="Unassembled WGS sequence"/>
</dbReference>
<comment type="caution">
    <text evidence="1">The sequence shown here is derived from an EMBL/GenBank/DDBJ whole genome shotgun (WGS) entry which is preliminary data.</text>
</comment>
<dbReference type="Gene3D" id="1.20.1260.10">
    <property type="match status" value="1"/>
</dbReference>
<gene>
    <name evidence="1" type="ORF">GCM10023149_13210</name>
</gene>
<protein>
    <recommendedName>
        <fullName evidence="3">Ferritin-like metal-binding protein YciE</fullName>
    </recommendedName>
</protein>
<dbReference type="SUPFAM" id="SSF47240">
    <property type="entry name" value="Ferritin-like"/>
    <property type="match status" value="1"/>
</dbReference>
<reference evidence="2" key="1">
    <citation type="journal article" date="2019" name="Int. J. Syst. Evol. Microbiol.">
        <title>The Global Catalogue of Microorganisms (GCM) 10K type strain sequencing project: providing services to taxonomists for standard genome sequencing and annotation.</title>
        <authorList>
            <consortium name="The Broad Institute Genomics Platform"/>
            <consortium name="The Broad Institute Genome Sequencing Center for Infectious Disease"/>
            <person name="Wu L."/>
            <person name="Ma J."/>
        </authorList>
    </citation>
    <scope>NUCLEOTIDE SEQUENCE [LARGE SCALE GENOMIC DNA]</scope>
    <source>
        <strain evidence="2">JCM 17705</strain>
    </source>
</reference>
<name>A0ABP8G2Z9_9SPHI</name>
<accession>A0ABP8G2Z9</accession>
<dbReference type="PANTHER" id="PTHR30565">
    <property type="entry name" value="PROTEIN YCIF"/>
    <property type="match status" value="1"/>
</dbReference>
<dbReference type="InterPro" id="IPR009078">
    <property type="entry name" value="Ferritin-like_SF"/>
</dbReference>